<protein>
    <submittedName>
        <fullName evidence="2">Peptidoglycan/xylan/chitin deacetylase, PgdA/CDA1 family</fullName>
    </submittedName>
</protein>
<sequence>MIRNRKLKIFSILLGLTAAASYTVLPNYWMRNHSKHIIRRVQVRGFQIALTFDDGPDPGYTEELLDLLLEHDSKATFFVVAQKARKHPDLIRRMKAEGHTVAMHSLSHRIAWLSTPEMTRLEFAKSIKILKKLGVEARYFRPPWGTFNLCTAKESKARQLKIVLWSVELDDWLRETSPSSIFNRLKDCGPGDIVVLHDSGGENGAPNHMLDALRLFLPWCERKGVELINLDVGLD</sequence>
<keyword evidence="3" id="KW-1185">Reference proteome</keyword>
<reference evidence="2 3" key="1">
    <citation type="submission" date="2016-11" db="EMBL/GenBank/DDBJ databases">
        <authorList>
            <person name="Jaros S."/>
            <person name="Januszkiewicz K."/>
            <person name="Wedrychowicz H."/>
        </authorList>
    </citation>
    <scope>NUCLEOTIDE SEQUENCE [LARGE SCALE GENOMIC DNA]</scope>
    <source>
        <strain evidence="2 3">DSM 14828</strain>
    </source>
</reference>
<name>A0A1M4ZNF3_9FIRM</name>
<dbReference type="STRING" id="1120975.SAMN02746064_02104"/>
<dbReference type="OrthoDB" id="9806342at2"/>
<dbReference type="EMBL" id="FQTU01000018">
    <property type="protein sequence ID" value="SHF19569.1"/>
    <property type="molecule type" value="Genomic_DNA"/>
</dbReference>
<dbReference type="AlphaFoldDB" id="A0A1M4ZNF3"/>
<dbReference type="Gene3D" id="3.20.20.370">
    <property type="entry name" value="Glycoside hydrolase/deacetylase"/>
    <property type="match status" value="1"/>
</dbReference>
<gene>
    <name evidence="2" type="ORF">SAMN02746064_02104</name>
</gene>
<dbReference type="SUPFAM" id="SSF88713">
    <property type="entry name" value="Glycoside hydrolase/deacetylase"/>
    <property type="match status" value="1"/>
</dbReference>
<accession>A0A1M4ZNF3</accession>
<dbReference type="CDD" id="cd10959">
    <property type="entry name" value="CE4_NodB_like_3"/>
    <property type="match status" value="1"/>
</dbReference>
<dbReference type="Pfam" id="PF01522">
    <property type="entry name" value="Polysacc_deac_1"/>
    <property type="match status" value="1"/>
</dbReference>
<dbReference type="GO" id="GO:0005975">
    <property type="term" value="P:carbohydrate metabolic process"/>
    <property type="evidence" value="ECO:0007669"/>
    <property type="project" value="InterPro"/>
</dbReference>
<dbReference type="GO" id="GO:0016810">
    <property type="term" value="F:hydrolase activity, acting on carbon-nitrogen (but not peptide) bonds"/>
    <property type="evidence" value="ECO:0007669"/>
    <property type="project" value="InterPro"/>
</dbReference>
<evidence type="ECO:0000313" key="3">
    <source>
        <dbReference type="Proteomes" id="UP000184251"/>
    </source>
</evidence>
<dbReference type="Proteomes" id="UP000184251">
    <property type="component" value="Unassembled WGS sequence"/>
</dbReference>
<evidence type="ECO:0000259" key="1">
    <source>
        <dbReference type="PROSITE" id="PS51677"/>
    </source>
</evidence>
<dbReference type="PROSITE" id="PS51677">
    <property type="entry name" value="NODB"/>
    <property type="match status" value="1"/>
</dbReference>
<proteinExistence type="predicted"/>
<organism evidence="2 3">
    <name type="scientific">Alkalibacter saccharofermentans DSM 14828</name>
    <dbReference type="NCBI Taxonomy" id="1120975"/>
    <lineage>
        <taxon>Bacteria</taxon>
        <taxon>Bacillati</taxon>
        <taxon>Bacillota</taxon>
        <taxon>Clostridia</taxon>
        <taxon>Eubacteriales</taxon>
        <taxon>Eubacteriaceae</taxon>
        <taxon>Alkalibacter</taxon>
    </lineage>
</organism>
<dbReference type="PANTHER" id="PTHR10587">
    <property type="entry name" value="GLYCOSYL TRANSFERASE-RELATED"/>
    <property type="match status" value="1"/>
</dbReference>
<dbReference type="InterPro" id="IPR002509">
    <property type="entry name" value="NODB_dom"/>
</dbReference>
<feature type="domain" description="NodB homology" evidence="1">
    <location>
        <begin position="46"/>
        <end position="228"/>
    </location>
</feature>
<dbReference type="PANTHER" id="PTHR10587:SF137">
    <property type="entry name" value="4-DEOXY-4-FORMAMIDO-L-ARABINOSE-PHOSPHOUNDECAPRENOL DEFORMYLASE ARND-RELATED"/>
    <property type="match status" value="1"/>
</dbReference>
<dbReference type="InterPro" id="IPR050248">
    <property type="entry name" value="Polysacc_deacetylase_ArnD"/>
</dbReference>
<dbReference type="RefSeq" id="WP_159432081.1">
    <property type="nucleotide sequence ID" value="NZ_FQTU01000018.1"/>
</dbReference>
<dbReference type="InterPro" id="IPR011330">
    <property type="entry name" value="Glyco_hydro/deAcase_b/a-brl"/>
</dbReference>
<evidence type="ECO:0000313" key="2">
    <source>
        <dbReference type="EMBL" id="SHF19569.1"/>
    </source>
</evidence>